<reference evidence="4" key="1">
    <citation type="submission" date="2023-06" db="EMBL/GenBank/DDBJ databases">
        <authorList>
            <person name="Kurt Z."/>
        </authorList>
    </citation>
    <scope>NUCLEOTIDE SEQUENCE</scope>
</reference>
<evidence type="ECO:0000256" key="1">
    <source>
        <dbReference type="ARBA" id="ARBA00005560"/>
    </source>
</evidence>
<proteinExistence type="inferred from homology"/>
<reference evidence="5 6" key="2">
    <citation type="submission" date="2024-07" db="EMBL/GenBank/DDBJ databases">
        <authorList>
            <person name="Akdeniz Z."/>
        </authorList>
    </citation>
    <scope>NUCLEOTIDE SEQUENCE [LARGE SCALE GENOMIC DNA]</scope>
</reference>
<dbReference type="Gene3D" id="3.30.310.10">
    <property type="entry name" value="TATA-Binding Protein"/>
    <property type="match status" value="2"/>
</dbReference>
<evidence type="ECO:0000313" key="4">
    <source>
        <dbReference type="EMBL" id="CAI9941058.1"/>
    </source>
</evidence>
<dbReference type="EMBL" id="CAXDID020000075">
    <property type="protein sequence ID" value="CAL6015885.1"/>
    <property type="molecule type" value="Genomic_DNA"/>
</dbReference>
<dbReference type="GO" id="GO:0006352">
    <property type="term" value="P:DNA-templated transcription initiation"/>
    <property type="evidence" value="ECO:0007669"/>
    <property type="project" value="InterPro"/>
</dbReference>
<gene>
    <name evidence="5" type="ORF">HINF_LOCUS25239</name>
    <name evidence="4" type="ORF">HINF_LOCUS28703</name>
</gene>
<accession>A0AA86PPJ7</accession>
<keyword evidence="6" id="KW-1185">Reference proteome</keyword>
<sequence>MTEASLQSNQEQISKMARSIKFKIENYTALANFDSEMDLGVIFSNIKNSNVRTTNTCVQFDIFNASTQVKIYQSGACLVIGCQSLQQVEQSFKIISKLMRKIQQPHILKQYSIYQTLASGFFPRPIYLELLFKVLQNSHYDPEIFPGLMYRNQEKDLPFHLTIMGNGSFVIGGLAGEEEIVKAITSLLPDVQRCYCEAK</sequence>
<evidence type="ECO:0000313" key="5">
    <source>
        <dbReference type="EMBL" id="CAL6015885.1"/>
    </source>
</evidence>
<dbReference type="Proteomes" id="UP001642409">
    <property type="component" value="Unassembled WGS sequence"/>
</dbReference>
<protein>
    <submittedName>
        <fullName evidence="4">TATA-binding protein (TBP)</fullName>
    </submittedName>
    <submittedName>
        <fullName evidence="5">TATA-binding_protein (TBP)</fullName>
    </submittedName>
</protein>
<dbReference type="GO" id="GO:0003677">
    <property type="term" value="F:DNA binding"/>
    <property type="evidence" value="ECO:0007669"/>
    <property type="project" value="UniProtKB-KW"/>
</dbReference>
<comment type="caution">
    <text evidence="4">The sequence shown here is derived from an EMBL/GenBank/DDBJ whole genome shotgun (WGS) entry which is preliminary data.</text>
</comment>
<dbReference type="SUPFAM" id="SSF55945">
    <property type="entry name" value="TATA-box binding protein-like"/>
    <property type="match status" value="2"/>
</dbReference>
<name>A0AA86PPJ7_9EUKA</name>
<comment type="similarity">
    <text evidence="1">Belongs to the TBP family.</text>
</comment>
<dbReference type="AlphaFoldDB" id="A0AA86PPJ7"/>
<dbReference type="InterPro" id="IPR000814">
    <property type="entry name" value="TBP"/>
</dbReference>
<dbReference type="Pfam" id="PF00352">
    <property type="entry name" value="TBP"/>
    <property type="match status" value="2"/>
</dbReference>
<keyword evidence="2" id="KW-0238">DNA-binding</keyword>
<evidence type="ECO:0000256" key="2">
    <source>
        <dbReference type="ARBA" id="ARBA00023125"/>
    </source>
</evidence>
<dbReference type="InterPro" id="IPR012295">
    <property type="entry name" value="TBP_dom_sf"/>
</dbReference>
<dbReference type="PANTHER" id="PTHR10126">
    <property type="entry name" value="TATA-BOX BINDING PROTEIN"/>
    <property type="match status" value="1"/>
</dbReference>
<dbReference type="EMBL" id="CATOUU010000687">
    <property type="protein sequence ID" value="CAI9941058.1"/>
    <property type="molecule type" value="Genomic_DNA"/>
</dbReference>
<dbReference type="PRINTS" id="PR00686">
    <property type="entry name" value="TIFACTORIID"/>
</dbReference>
<keyword evidence="3" id="KW-0804">Transcription</keyword>
<evidence type="ECO:0000313" key="6">
    <source>
        <dbReference type="Proteomes" id="UP001642409"/>
    </source>
</evidence>
<evidence type="ECO:0000256" key="3">
    <source>
        <dbReference type="ARBA" id="ARBA00023163"/>
    </source>
</evidence>
<organism evidence="4">
    <name type="scientific">Hexamita inflata</name>
    <dbReference type="NCBI Taxonomy" id="28002"/>
    <lineage>
        <taxon>Eukaryota</taxon>
        <taxon>Metamonada</taxon>
        <taxon>Diplomonadida</taxon>
        <taxon>Hexamitidae</taxon>
        <taxon>Hexamitinae</taxon>
        <taxon>Hexamita</taxon>
    </lineage>
</organism>